<evidence type="ECO:0000256" key="1">
    <source>
        <dbReference type="SAM" id="Phobius"/>
    </source>
</evidence>
<feature type="transmembrane region" description="Helical" evidence="1">
    <location>
        <begin position="6"/>
        <end position="26"/>
    </location>
</feature>
<dbReference type="Proteomes" id="UP000654670">
    <property type="component" value="Unassembled WGS sequence"/>
</dbReference>
<keyword evidence="1" id="KW-0812">Transmembrane</keyword>
<keyword evidence="3" id="KW-1185">Reference proteome</keyword>
<dbReference type="InterPro" id="IPR054224">
    <property type="entry name" value="DUF6944"/>
</dbReference>
<dbReference type="EMBL" id="BMOK01000022">
    <property type="protein sequence ID" value="GGL65200.1"/>
    <property type="molecule type" value="Genomic_DNA"/>
</dbReference>
<sequence length="210" mass="23223">MKNELLKLSALSSVVLGKIFVAVGLTPSIRKSQKNRDALLFYGSLLQINGDTLVAEFHPKGSPYKFGIQLEALGFVISVFAFILFQDPYVRLKFFKFNSLNQVLGGIVILTDQNAWKENYLVIGNTASVLGNFMIALGADSRLRSKEPLSYISPFETKGAWITTFSAATILLGELEKAVHSERRNGPKRIMTNIRKKAVKGIRPASDKAN</sequence>
<protein>
    <submittedName>
        <fullName evidence="2">Uncharacterized protein</fullName>
    </submittedName>
</protein>
<keyword evidence="1" id="KW-0472">Membrane</keyword>
<dbReference type="AlphaFoldDB" id="A0A917SBH8"/>
<accession>A0A917SBH8</accession>
<dbReference type="Pfam" id="PF22116">
    <property type="entry name" value="DUF6944"/>
    <property type="match status" value="1"/>
</dbReference>
<organism evidence="2 3">
    <name type="scientific">Sporolactobacillus putidus</name>
    <dbReference type="NCBI Taxonomy" id="492735"/>
    <lineage>
        <taxon>Bacteria</taxon>
        <taxon>Bacillati</taxon>
        <taxon>Bacillota</taxon>
        <taxon>Bacilli</taxon>
        <taxon>Bacillales</taxon>
        <taxon>Sporolactobacillaceae</taxon>
        <taxon>Sporolactobacillus</taxon>
    </lineage>
</organism>
<gene>
    <name evidence="2" type="ORF">GCM10007968_31510</name>
</gene>
<keyword evidence="1" id="KW-1133">Transmembrane helix</keyword>
<evidence type="ECO:0000313" key="2">
    <source>
        <dbReference type="EMBL" id="GGL65200.1"/>
    </source>
</evidence>
<proteinExistence type="predicted"/>
<evidence type="ECO:0000313" key="3">
    <source>
        <dbReference type="Proteomes" id="UP000654670"/>
    </source>
</evidence>
<reference evidence="2" key="1">
    <citation type="journal article" date="2014" name="Int. J. Syst. Evol. Microbiol.">
        <title>Complete genome sequence of Corynebacterium casei LMG S-19264T (=DSM 44701T), isolated from a smear-ripened cheese.</title>
        <authorList>
            <consortium name="US DOE Joint Genome Institute (JGI-PGF)"/>
            <person name="Walter F."/>
            <person name="Albersmeier A."/>
            <person name="Kalinowski J."/>
            <person name="Ruckert C."/>
        </authorList>
    </citation>
    <scope>NUCLEOTIDE SEQUENCE</scope>
    <source>
        <strain evidence="2">JCM 15325</strain>
    </source>
</reference>
<name>A0A917SBH8_9BACL</name>
<dbReference type="RefSeq" id="WP_188805112.1">
    <property type="nucleotide sequence ID" value="NZ_BMOK01000022.1"/>
</dbReference>
<comment type="caution">
    <text evidence="2">The sequence shown here is derived from an EMBL/GenBank/DDBJ whole genome shotgun (WGS) entry which is preliminary data.</text>
</comment>
<feature type="transmembrane region" description="Helical" evidence="1">
    <location>
        <begin position="66"/>
        <end position="85"/>
    </location>
</feature>
<reference evidence="2" key="2">
    <citation type="submission" date="2020-09" db="EMBL/GenBank/DDBJ databases">
        <authorList>
            <person name="Sun Q."/>
            <person name="Ohkuma M."/>
        </authorList>
    </citation>
    <scope>NUCLEOTIDE SEQUENCE</scope>
    <source>
        <strain evidence="2">JCM 15325</strain>
    </source>
</reference>